<dbReference type="Gene3D" id="1.20.120.30">
    <property type="entry name" value="Aspartate receptor, ligand-binding domain"/>
    <property type="match status" value="1"/>
</dbReference>
<keyword evidence="12" id="KW-0175">Coiled coil</keyword>
<dbReference type="CDD" id="cd06225">
    <property type="entry name" value="HAMP"/>
    <property type="match status" value="1"/>
</dbReference>
<dbReference type="InterPro" id="IPR003122">
    <property type="entry name" value="Tar_rcpt_lig-bd"/>
</dbReference>
<keyword evidence="4" id="KW-0145">Chemotaxis</keyword>
<name>A0A4P6UJH9_9BURK</name>
<dbReference type="EMBL" id="CP031395">
    <property type="protein sequence ID" value="QBK05508.1"/>
    <property type="molecule type" value="Genomic_DNA"/>
</dbReference>
<evidence type="ECO:0000256" key="8">
    <source>
        <dbReference type="ARBA" id="ARBA00023136"/>
    </source>
</evidence>
<feature type="coiled-coil region" evidence="12">
    <location>
        <begin position="286"/>
        <end position="313"/>
    </location>
</feature>
<dbReference type="InterPro" id="IPR051310">
    <property type="entry name" value="MCP_chemotaxis"/>
</dbReference>
<comment type="similarity">
    <text evidence="10">Belongs to the methyl-accepting chemotaxis (MCP) protein family.</text>
</comment>
<evidence type="ECO:0000256" key="3">
    <source>
        <dbReference type="ARBA" id="ARBA00022481"/>
    </source>
</evidence>
<dbReference type="GO" id="GO:0005886">
    <property type="term" value="C:plasma membrane"/>
    <property type="evidence" value="ECO:0007669"/>
    <property type="project" value="UniProtKB-SubCell"/>
</dbReference>
<keyword evidence="3" id="KW-0488">Methylation</keyword>
<keyword evidence="8 13" id="KW-0472">Membrane</keyword>
<keyword evidence="2" id="KW-1003">Cell membrane</keyword>
<reference evidence="16 17" key="1">
    <citation type="submission" date="2018-07" db="EMBL/GenBank/DDBJ databases">
        <title>Exploring interactions and the metabolic potential of the ultra-small soil bacteria Hylemonella gracilis.</title>
        <authorList>
            <person name="Tyc O."/>
            <person name="Kulkarni P."/>
            <person name="Gawehns F."/>
            <person name="Hundscheid M."/>
            <person name="Zweers H."/>
            <person name="Garbeva P."/>
        </authorList>
    </citation>
    <scope>NUCLEOTIDE SEQUENCE [LARGE SCALE GENOMIC DNA]</scope>
    <source>
        <strain evidence="16 17">NS1</strain>
    </source>
</reference>
<evidence type="ECO:0000256" key="13">
    <source>
        <dbReference type="SAM" id="Phobius"/>
    </source>
</evidence>
<dbReference type="SUPFAM" id="SSF58104">
    <property type="entry name" value="Methyl-accepting chemotaxis protein (MCP) signaling domain"/>
    <property type="match status" value="1"/>
</dbReference>
<evidence type="ECO:0000313" key="17">
    <source>
        <dbReference type="Proteomes" id="UP000292939"/>
    </source>
</evidence>
<dbReference type="SMART" id="SM00283">
    <property type="entry name" value="MA"/>
    <property type="match status" value="1"/>
</dbReference>
<keyword evidence="6 13" id="KW-0812">Transmembrane</keyword>
<dbReference type="RefSeq" id="WP_131280631.1">
    <property type="nucleotide sequence ID" value="NZ_CP031395.1"/>
</dbReference>
<organism evidence="16 17">
    <name type="scientific">Hylemonella gracilis</name>
    <dbReference type="NCBI Taxonomy" id="80880"/>
    <lineage>
        <taxon>Bacteria</taxon>
        <taxon>Pseudomonadati</taxon>
        <taxon>Pseudomonadota</taxon>
        <taxon>Betaproteobacteria</taxon>
        <taxon>Burkholderiales</taxon>
        <taxon>Comamonadaceae</taxon>
        <taxon>Hylemonella</taxon>
    </lineage>
</organism>
<dbReference type="GO" id="GO:0006935">
    <property type="term" value="P:chemotaxis"/>
    <property type="evidence" value="ECO:0007669"/>
    <property type="project" value="UniProtKB-KW"/>
</dbReference>
<evidence type="ECO:0000256" key="11">
    <source>
        <dbReference type="PROSITE-ProRule" id="PRU00284"/>
    </source>
</evidence>
<dbReference type="Gene3D" id="1.10.287.950">
    <property type="entry name" value="Methyl-accepting chemotaxis protein"/>
    <property type="match status" value="1"/>
</dbReference>
<feature type="transmembrane region" description="Helical" evidence="13">
    <location>
        <begin position="186"/>
        <end position="208"/>
    </location>
</feature>
<keyword evidence="5" id="KW-0997">Cell inner membrane</keyword>
<protein>
    <submittedName>
        <fullName evidence="16">HAMP domain-containing protein</fullName>
    </submittedName>
</protein>
<dbReference type="Pfam" id="PF00015">
    <property type="entry name" value="MCPsignal"/>
    <property type="match status" value="1"/>
</dbReference>
<evidence type="ECO:0000256" key="4">
    <source>
        <dbReference type="ARBA" id="ARBA00022500"/>
    </source>
</evidence>
<dbReference type="FunFam" id="1.10.287.950:FF:000001">
    <property type="entry name" value="Methyl-accepting chemotaxis sensory transducer"/>
    <property type="match status" value="1"/>
</dbReference>
<evidence type="ECO:0000259" key="14">
    <source>
        <dbReference type="PROSITE" id="PS50111"/>
    </source>
</evidence>
<dbReference type="KEGG" id="hgr:DW355_12850"/>
<dbReference type="InterPro" id="IPR004090">
    <property type="entry name" value="Chemotax_Me-accpt_rcpt"/>
</dbReference>
<evidence type="ECO:0000256" key="6">
    <source>
        <dbReference type="ARBA" id="ARBA00022692"/>
    </source>
</evidence>
<dbReference type="InterPro" id="IPR003660">
    <property type="entry name" value="HAMP_dom"/>
</dbReference>
<dbReference type="PANTHER" id="PTHR43531">
    <property type="entry name" value="PROTEIN ICFG"/>
    <property type="match status" value="1"/>
</dbReference>
<accession>A0A4P6UJH9</accession>
<evidence type="ECO:0000256" key="10">
    <source>
        <dbReference type="ARBA" id="ARBA00029447"/>
    </source>
</evidence>
<evidence type="ECO:0000256" key="2">
    <source>
        <dbReference type="ARBA" id="ARBA00022475"/>
    </source>
</evidence>
<comment type="subcellular location">
    <subcellularLocation>
        <location evidence="1">Cell inner membrane</location>
        <topology evidence="1">Multi-pass membrane protein</topology>
    </subcellularLocation>
</comment>
<feature type="transmembrane region" description="Helical" evidence="13">
    <location>
        <begin position="12"/>
        <end position="31"/>
    </location>
</feature>
<dbReference type="GO" id="GO:0007165">
    <property type="term" value="P:signal transduction"/>
    <property type="evidence" value="ECO:0007669"/>
    <property type="project" value="UniProtKB-KW"/>
</dbReference>
<dbReference type="InterPro" id="IPR004089">
    <property type="entry name" value="MCPsignal_dom"/>
</dbReference>
<dbReference type="SMART" id="SM00304">
    <property type="entry name" value="HAMP"/>
    <property type="match status" value="1"/>
</dbReference>
<evidence type="ECO:0000259" key="15">
    <source>
        <dbReference type="PROSITE" id="PS50885"/>
    </source>
</evidence>
<feature type="domain" description="Methyl-accepting transducer" evidence="14">
    <location>
        <begin position="267"/>
        <end position="496"/>
    </location>
</feature>
<sequence>MVPRLKIRTGLWLVLGIFSMALWASAGLAWLGARQAARDIDATTQLDQRIRPLHETGRLLLTALVGMNNAYINLQRGDQIAATDEVRKASAAVQAAAKAFETYRAAVPPDDLHARRAVQAYERYARVLGLREEALYEVSLDRYVAASGEAEQADKDFDTALREAIVEGEAQRETLRLESEARATRSGGIAVGLFGLSLAMAALCLWFFRQRLLGPLNQAGQHFDRIAAGDLGGTVAGARQDEIGTLLTALDRMQGGLARTVASIRHGASSVDQGTRGIADGNLALSARTEQQAAALEQTAATLEELSAAVRQNAGQTSQTRDLARAASDEAALGGQAVARITETMQQVSTHARRIVDIVGIIDGIAFQTNLLALNAAVEAARAGPQGKGFAVVAGEVRSLAQRSARAAAEVKDLIEQSSASVALGEGQANEADRTMRQIVKSVEQLMQTLDQVALATAEQSDGIQQVSLAVTEMDRATQENAGLVEQTARAAKALKAQSDQLVETVSVFRLSPGTAADEAAPPSPAQATGSDFQPLLAHRAVGAQRLGRAFEHDAAVAHHEHTV</sequence>
<dbReference type="Pfam" id="PF00672">
    <property type="entry name" value="HAMP"/>
    <property type="match status" value="1"/>
</dbReference>
<keyword evidence="9 11" id="KW-0807">Transducer</keyword>
<dbReference type="PROSITE" id="PS50111">
    <property type="entry name" value="CHEMOTAXIS_TRANSDUC_2"/>
    <property type="match status" value="1"/>
</dbReference>
<evidence type="ECO:0000256" key="12">
    <source>
        <dbReference type="SAM" id="Coils"/>
    </source>
</evidence>
<dbReference type="GO" id="GO:0004888">
    <property type="term" value="F:transmembrane signaling receptor activity"/>
    <property type="evidence" value="ECO:0007669"/>
    <property type="project" value="InterPro"/>
</dbReference>
<evidence type="ECO:0000256" key="1">
    <source>
        <dbReference type="ARBA" id="ARBA00004429"/>
    </source>
</evidence>
<dbReference type="Proteomes" id="UP000292939">
    <property type="component" value="Chromosome"/>
</dbReference>
<dbReference type="PRINTS" id="PR00260">
    <property type="entry name" value="CHEMTRNSDUCR"/>
</dbReference>
<dbReference type="Pfam" id="PF02203">
    <property type="entry name" value="TarH"/>
    <property type="match status" value="1"/>
</dbReference>
<gene>
    <name evidence="16" type="ORF">DW355_12850</name>
</gene>
<evidence type="ECO:0000256" key="9">
    <source>
        <dbReference type="ARBA" id="ARBA00023224"/>
    </source>
</evidence>
<dbReference type="AlphaFoldDB" id="A0A4P6UJH9"/>
<dbReference type="PROSITE" id="PS50885">
    <property type="entry name" value="HAMP"/>
    <property type="match status" value="1"/>
</dbReference>
<evidence type="ECO:0000256" key="7">
    <source>
        <dbReference type="ARBA" id="ARBA00022989"/>
    </source>
</evidence>
<evidence type="ECO:0000256" key="5">
    <source>
        <dbReference type="ARBA" id="ARBA00022519"/>
    </source>
</evidence>
<evidence type="ECO:0000313" key="16">
    <source>
        <dbReference type="EMBL" id="QBK05508.1"/>
    </source>
</evidence>
<dbReference type="CDD" id="cd11386">
    <property type="entry name" value="MCP_signal"/>
    <property type="match status" value="1"/>
</dbReference>
<dbReference type="OrthoDB" id="9806477at2"/>
<proteinExistence type="inferred from homology"/>
<keyword evidence="7 13" id="KW-1133">Transmembrane helix</keyword>
<dbReference type="SUPFAM" id="SSF47170">
    <property type="entry name" value="Aspartate receptor, ligand-binding domain"/>
    <property type="match status" value="1"/>
</dbReference>
<dbReference type="PANTHER" id="PTHR43531:SF14">
    <property type="entry name" value="METHYL-ACCEPTING CHEMOTAXIS PROTEIN I-RELATED"/>
    <property type="match status" value="1"/>
</dbReference>
<dbReference type="InterPro" id="IPR035440">
    <property type="entry name" value="4HB_MCP_dom_sf"/>
</dbReference>
<feature type="domain" description="HAMP" evidence="15">
    <location>
        <begin position="210"/>
        <end position="262"/>
    </location>
</feature>